<keyword evidence="2" id="KW-1185">Reference proteome</keyword>
<name>A0ABR3DJ06_NEUIN</name>
<evidence type="ECO:0000313" key="2">
    <source>
        <dbReference type="Proteomes" id="UP001451303"/>
    </source>
</evidence>
<organism evidence="1 2">
    <name type="scientific">Neurospora intermedia</name>
    <dbReference type="NCBI Taxonomy" id="5142"/>
    <lineage>
        <taxon>Eukaryota</taxon>
        <taxon>Fungi</taxon>
        <taxon>Dikarya</taxon>
        <taxon>Ascomycota</taxon>
        <taxon>Pezizomycotina</taxon>
        <taxon>Sordariomycetes</taxon>
        <taxon>Sordariomycetidae</taxon>
        <taxon>Sordariales</taxon>
        <taxon>Sordariaceae</taxon>
        <taxon>Neurospora</taxon>
    </lineage>
</organism>
<proteinExistence type="predicted"/>
<evidence type="ECO:0000313" key="1">
    <source>
        <dbReference type="EMBL" id="KAL0472664.1"/>
    </source>
</evidence>
<sequence>MHGRQEAAYGNAVERLRPPQESVVIHDFAPEGRRNWTYRPNNFTLFADFGAVALAIEPDEPNLLSTLREEK</sequence>
<dbReference type="EMBL" id="JAVLET010000003">
    <property type="protein sequence ID" value="KAL0472664.1"/>
    <property type="molecule type" value="Genomic_DNA"/>
</dbReference>
<reference evidence="1 2" key="1">
    <citation type="submission" date="2023-09" db="EMBL/GenBank/DDBJ databases">
        <title>Multi-omics analysis of a traditional fermented food reveals byproduct-associated fungal strains for waste-to-food upcycling.</title>
        <authorList>
            <consortium name="Lawrence Berkeley National Laboratory"/>
            <person name="Rekdal V.M."/>
            <person name="Villalobos-Escobedo J.M."/>
            <person name="Rodriguez-Valeron N."/>
            <person name="Garcia M.O."/>
            <person name="Vasquez D.P."/>
            <person name="Damayanti I."/>
            <person name="Sorensen P.M."/>
            <person name="Baidoo E.E."/>
            <person name="De Carvalho A.C."/>
            <person name="Riley R."/>
            <person name="Lipzen A."/>
            <person name="He G."/>
            <person name="Yan M."/>
            <person name="Haridas S."/>
            <person name="Daum C."/>
            <person name="Yoshinaga Y."/>
            <person name="Ng V."/>
            <person name="Grigoriev I.V."/>
            <person name="Munk R."/>
            <person name="Nuraida L."/>
            <person name="Wijaya C.H."/>
            <person name="Morales P.-C."/>
            <person name="Keasling J.D."/>
        </authorList>
    </citation>
    <scope>NUCLEOTIDE SEQUENCE [LARGE SCALE GENOMIC DNA]</scope>
    <source>
        <strain evidence="1 2">FGSC 2613</strain>
    </source>
</reference>
<gene>
    <name evidence="1" type="ORF">QR685DRAFT_571220</name>
</gene>
<comment type="caution">
    <text evidence="1">The sequence shown here is derived from an EMBL/GenBank/DDBJ whole genome shotgun (WGS) entry which is preliminary data.</text>
</comment>
<dbReference type="Proteomes" id="UP001451303">
    <property type="component" value="Unassembled WGS sequence"/>
</dbReference>
<protein>
    <submittedName>
        <fullName evidence="1">Uncharacterized protein</fullName>
    </submittedName>
</protein>
<accession>A0ABR3DJ06</accession>